<dbReference type="InterPro" id="IPR037923">
    <property type="entry name" value="HTH-like"/>
</dbReference>
<evidence type="ECO:0000256" key="2">
    <source>
        <dbReference type="ARBA" id="ARBA00023125"/>
    </source>
</evidence>
<dbReference type="InterPro" id="IPR020449">
    <property type="entry name" value="Tscrpt_reg_AraC-type_HTH"/>
</dbReference>
<dbReference type="GO" id="GO:0003700">
    <property type="term" value="F:DNA-binding transcription factor activity"/>
    <property type="evidence" value="ECO:0007669"/>
    <property type="project" value="InterPro"/>
</dbReference>
<comment type="caution">
    <text evidence="5">The sequence shown here is derived from an EMBL/GenBank/DDBJ whole genome shotgun (WGS) entry which is preliminary data.</text>
</comment>
<keyword evidence="1" id="KW-0805">Transcription regulation</keyword>
<dbReference type="Proteomes" id="UP000251313">
    <property type="component" value="Unassembled WGS sequence"/>
</dbReference>
<accession>A0AB38FQC6</accession>
<evidence type="ECO:0000256" key="1">
    <source>
        <dbReference type="ARBA" id="ARBA00023015"/>
    </source>
</evidence>
<dbReference type="SMART" id="SM00342">
    <property type="entry name" value="HTH_ARAC"/>
    <property type="match status" value="1"/>
</dbReference>
<evidence type="ECO:0000259" key="4">
    <source>
        <dbReference type="PROSITE" id="PS01124"/>
    </source>
</evidence>
<dbReference type="PANTHER" id="PTHR47894:SF4">
    <property type="entry name" value="HTH-TYPE TRANSCRIPTIONAL REGULATOR GADX"/>
    <property type="match status" value="1"/>
</dbReference>
<sequence length="262" mass="29102">MQKVQLQHKHLTAAEVTSGQMHRLHRVKLFSAAICHITQGSKVIIQQDNRLVATPGDIIIIPANTSLEIINQPARGTFRSDLLLLSADVMAEFKAHYVQAYPPANASSLCAPYSESLAFMWESLLHAVRHDLPEALQKHQAFGLLLALLHDGVAGPLLIEPRLNLTEQVRQMVMLSPAKAWTAQDIAATLAVSASTLRRRLQLESQSFRQIVEEVRMAAALSQLQSTRLPIGEIAVRCGYLSSSRFTARFRQHYGCLPKTVR</sequence>
<proteinExistence type="predicted"/>
<dbReference type="Pfam" id="PF12833">
    <property type="entry name" value="HTH_18"/>
    <property type="match status" value="1"/>
</dbReference>
<name>A0AB38FQC6_9ENTR</name>
<feature type="domain" description="HTH araC/xylS-type" evidence="4">
    <location>
        <begin position="167"/>
        <end position="262"/>
    </location>
</feature>
<dbReference type="AlphaFoldDB" id="A0AB38FQC6"/>
<evidence type="ECO:0000313" key="5">
    <source>
        <dbReference type="EMBL" id="SQA60228.1"/>
    </source>
</evidence>
<evidence type="ECO:0000313" key="6">
    <source>
        <dbReference type="Proteomes" id="UP000251313"/>
    </source>
</evidence>
<dbReference type="Gene3D" id="1.10.10.60">
    <property type="entry name" value="Homeodomain-like"/>
    <property type="match status" value="1"/>
</dbReference>
<dbReference type="PANTHER" id="PTHR47894">
    <property type="entry name" value="HTH-TYPE TRANSCRIPTIONAL REGULATOR GADX"/>
    <property type="match status" value="1"/>
</dbReference>
<dbReference type="GO" id="GO:0005829">
    <property type="term" value="C:cytosol"/>
    <property type="evidence" value="ECO:0007669"/>
    <property type="project" value="TreeGrafter"/>
</dbReference>
<evidence type="ECO:0000256" key="3">
    <source>
        <dbReference type="ARBA" id="ARBA00023163"/>
    </source>
</evidence>
<keyword evidence="3" id="KW-0804">Transcription</keyword>
<organism evidence="5 6">
    <name type="scientific">Yokenella regensburgei</name>
    <dbReference type="NCBI Taxonomy" id="158877"/>
    <lineage>
        <taxon>Bacteria</taxon>
        <taxon>Pseudomonadati</taxon>
        <taxon>Pseudomonadota</taxon>
        <taxon>Gammaproteobacteria</taxon>
        <taxon>Enterobacterales</taxon>
        <taxon>Enterobacteriaceae</taxon>
        <taxon>Yokenella</taxon>
    </lineage>
</organism>
<dbReference type="InterPro" id="IPR009057">
    <property type="entry name" value="Homeodomain-like_sf"/>
</dbReference>
<keyword evidence="2" id="KW-0238">DNA-binding</keyword>
<reference evidence="5 6" key="1">
    <citation type="submission" date="2018-06" db="EMBL/GenBank/DDBJ databases">
        <authorList>
            <consortium name="Pathogen Informatics"/>
            <person name="Doyle S."/>
        </authorList>
    </citation>
    <scope>NUCLEOTIDE SEQUENCE [LARGE SCALE GENOMIC DNA]</scope>
    <source>
        <strain evidence="5 6">NCTC11967</strain>
    </source>
</reference>
<dbReference type="GO" id="GO:0000976">
    <property type="term" value="F:transcription cis-regulatory region binding"/>
    <property type="evidence" value="ECO:0007669"/>
    <property type="project" value="TreeGrafter"/>
</dbReference>
<dbReference type="EMBL" id="UAVL01000001">
    <property type="protein sequence ID" value="SQA60228.1"/>
    <property type="molecule type" value="Genomic_DNA"/>
</dbReference>
<protein>
    <submittedName>
        <fullName evidence="5">Urease operon transcriptional activator</fullName>
    </submittedName>
</protein>
<gene>
    <name evidence="5" type="primary">ureR</name>
    <name evidence="5" type="ORF">NCTC11967_00406</name>
</gene>
<dbReference type="PRINTS" id="PR00032">
    <property type="entry name" value="HTHARAC"/>
</dbReference>
<dbReference type="SUPFAM" id="SSF46689">
    <property type="entry name" value="Homeodomain-like"/>
    <property type="match status" value="1"/>
</dbReference>
<dbReference type="PROSITE" id="PS00041">
    <property type="entry name" value="HTH_ARAC_FAMILY_1"/>
    <property type="match status" value="1"/>
</dbReference>
<dbReference type="InterPro" id="IPR018060">
    <property type="entry name" value="HTH_AraC"/>
</dbReference>
<dbReference type="InterPro" id="IPR018062">
    <property type="entry name" value="HTH_AraC-typ_CS"/>
</dbReference>
<dbReference type="SUPFAM" id="SSF51215">
    <property type="entry name" value="Regulatory protein AraC"/>
    <property type="match status" value="1"/>
</dbReference>
<dbReference type="PROSITE" id="PS01124">
    <property type="entry name" value="HTH_ARAC_FAMILY_2"/>
    <property type="match status" value="1"/>
</dbReference>